<name>A0A9P1JQA1_9PROT</name>
<protein>
    <submittedName>
        <fullName evidence="1">Uncharacterized protein</fullName>
    </submittedName>
</protein>
<accession>A0A9P1JQA1</accession>
<reference evidence="1 2" key="1">
    <citation type="journal article" date="2011" name="PLoS Genet.">
        <title>Azospirillum genomes reveal transition of bacteria from aquatic to terrestrial environments.</title>
        <authorList>
            <person name="Wisniewski-Dye F."/>
            <person name="Borziak K."/>
            <person name="Khalsa-Moyers G."/>
            <person name="Alexandre G."/>
            <person name="Sukharnikov L.O."/>
            <person name="Wuichet K."/>
            <person name="Hurst G.B."/>
            <person name="McDonald W.H."/>
            <person name="Robertson J.S."/>
            <person name="Barbe V."/>
            <person name="Calteau A."/>
            <person name="Rouy Z."/>
            <person name="Mangenot S."/>
            <person name="Prigent-Combaret C."/>
            <person name="Normand P."/>
            <person name="Boyer M."/>
            <person name="Siguier P."/>
            <person name="Dessaux Y."/>
            <person name="Elmerich C."/>
            <person name="Condemine G."/>
            <person name="Krishnen G."/>
            <person name="Kennedy I."/>
            <person name="Paterson A.H."/>
            <person name="Gonzalez V."/>
            <person name="Mavingui P."/>
            <person name="Zhulin I.B."/>
        </authorList>
    </citation>
    <scope>NUCLEOTIDE SEQUENCE [LARGE SCALE GENOMIC DNA]</scope>
    <source>
        <strain evidence="1 2">Sp245</strain>
    </source>
</reference>
<proteinExistence type="predicted"/>
<dbReference type="KEGG" id="abs:AZOBR_100121"/>
<gene>
    <name evidence="1" type="ORF">AZOBR_100121</name>
</gene>
<organism evidence="1 2">
    <name type="scientific">Azospirillum baldaniorum</name>
    <dbReference type="NCBI Taxonomy" id="1064539"/>
    <lineage>
        <taxon>Bacteria</taxon>
        <taxon>Pseudomonadati</taxon>
        <taxon>Pseudomonadota</taxon>
        <taxon>Alphaproteobacteria</taxon>
        <taxon>Rhodospirillales</taxon>
        <taxon>Azospirillaceae</taxon>
        <taxon>Azospirillum</taxon>
    </lineage>
</organism>
<keyword evidence="2" id="KW-1185">Reference proteome</keyword>
<dbReference type="AlphaFoldDB" id="A0A9P1JQA1"/>
<dbReference type="Proteomes" id="UP000007319">
    <property type="component" value="Chromosome"/>
</dbReference>
<sequence length="59" mass="6692">MADWMRHGRYRTETLDCIHGCVSLLPILYPNIYHLNVTCGFAPRHRSGTDGPPACFSKD</sequence>
<evidence type="ECO:0000313" key="2">
    <source>
        <dbReference type="Proteomes" id="UP000007319"/>
    </source>
</evidence>
<evidence type="ECO:0000313" key="1">
    <source>
        <dbReference type="EMBL" id="CCC97735.1"/>
    </source>
</evidence>
<dbReference type="EMBL" id="HE577327">
    <property type="protein sequence ID" value="CCC97735.1"/>
    <property type="molecule type" value="Genomic_DNA"/>
</dbReference>